<evidence type="ECO:0000256" key="4">
    <source>
        <dbReference type="ARBA" id="ARBA00023186"/>
    </source>
</evidence>
<dbReference type="Gene3D" id="2.40.30.60">
    <property type="entry name" value="RimM"/>
    <property type="match status" value="1"/>
</dbReference>
<keyword evidence="9" id="KW-1185">Reference proteome</keyword>
<evidence type="ECO:0000256" key="3">
    <source>
        <dbReference type="ARBA" id="ARBA00022552"/>
    </source>
</evidence>
<evidence type="ECO:0000256" key="1">
    <source>
        <dbReference type="ARBA" id="ARBA00022490"/>
    </source>
</evidence>
<dbReference type="Proteomes" id="UP000199409">
    <property type="component" value="Unassembled WGS sequence"/>
</dbReference>
<protein>
    <recommendedName>
        <fullName evidence="5">Ribosome maturation factor RimM</fullName>
    </recommendedName>
</protein>
<dbReference type="InterPro" id="IPR009000">
    <property type="entry name" value="Transl_B-barrel_sf"/>
</dbReference>
<feature type="domain" description="Ribosome maturation factor RimM PRC barrel" evidence="7">
    <location>
        <begin position="101"/>
        <end position="168"/>
    </location>
</feature>
<keyword evidence="4 5" id="KW-0143">Chaperone</keyword>
<dbReference type="OrthoDB" id="9783509at2"/>
<comment type="similarity">
    <text evidence="5">Belongs to the RimM family.</text>
</comment>
<evidence type="ECO:0000313" key="8">
    <source>
        <dbReference type="EMBL" id="SEA23837.1"/>
    </source>
</evidence>
<dbReference type="RefSeq" id="WP_092346402.1">
    <property type="nucleotide sequence ID" value="NZ_FNQN01000004.1"/>
</dbReference>
<sequence length="173" mass="19006">MTEPLLEIGAVVGTHGLRGDLKIHLNSGDPDLLMTLKQVFLRLPSGDLQRVAITRQVLHKGRVLLRLQGYESIDLAEPIVGSQVLLAEDSLPRLGDCEYYWGQLDGLQVVDQTRGEIGTLRDLLSTAAHDTYVVRGHLGEILIPAVRQFVLAVDLETGIMQVDLPDGLLPEQL</sequence>
<evidence type="ECO:0000256" key="2">
    <source>
        <dbReference type="ARBA" id="ARBA00022517"/>
    </source>
</evidence>
<dbReference type="AlphaFoldDB" id="A0A1H3ZJK0"/>
<comment type="subunit">
    <text evidence="5">Binds ribosomal protein uS19.</text>
</comment>
<dbReference type="Pfam" id="PF24986">
    <property type="entry name" value="PRC_RimM"/>
    <property type="match status" value="1"/>
</dbReference>
<dbReference type="GO" id="GO:0005840">
    <property type="term" value="C:ribosome"/>
    <property type="evidence" value="ECO:0007669"/>
    <property type="project" value="InterPro"/>
</dbReference>
<dbReference type="STRING" id="37625.SAMN05660420_01551"/>
<dbReference type="PANTHER" id="PTHR33692:SF1">
    <property type="entry name" value="RIBOSOME MATURATION FACTOR RIMM"/>
    <property type="match status" value="1"/>
</dbReference>
<dbReference type="InterPro" id="IPR056792">
    <property type="entry name" value="PRC_RimM"/>
</dbReference>
<dbReference type="InterPro" id="IPR011033">
    <property type="entry name" value="PRC_barrel-like_sf"/>
</dbReference>
<comment type="domain">
    <text evidence="5">The PRC barrel domain binds ribosomal protein uS19.</text>
</comment>
<gene>
    <name evidence="5" type="primary">rimM</name>
    <name evidence="8" type="ORF">SAMN05660420_01551</name>
</gene>
<dbReference type="InterPro" id="IPR036976">
    <property type="entry name" value="RimM_N_sf"/>
</dbReference>
<comment type="subcellular location">
    <subcellularLocation>
        <location evidence="5">Cytoplasm</location>
    </subcellularLocation>
</comment>
<keyword evidence="1 5" id="KW-0963">Cytoplasm</keyword>
<dbReference type="PANTHER" id="PTHR33692">
    <property type="entry name" value="RIBOSOME MATURATION FACTOR RIMM"/>
    <property type="match status" value="1"/>
</dbReference>
<dbReference type="InterPro" id="IPR002676">
    <property type="entry name" value="RimM_N"/>
</dbReference>
<dbReference type="SUPFAM" id="SSF50346">
    <property type="entry name" value="PRC-barrel domain"/>
    <property type="match status" value="1"/>
</dbReference>
<dbReference type="EMBL" id="FNQN01000004">
    <property type="protein sequence ID" value="SEA23837.1"/>
    <property type="molecule type" value="Genomic_DNA"/>
</dbReference>
<dbReference type="GO" id="GO:0005737">
    <property type="term" value="C:cytoplasm"/>
    <property type="evidence" value="ECO:0007669"/>
    <property type="project" value="UniProtKB-SubCell"/>
</dbReference>
<dbReference type="SUPFAM" id="SSF50447">
    <property type="entry name" value="Translation proteins"/>
    <property type="match status" value="1"/>
</dbReference>
<comment type="function">
    <text evidence="5">An accessory protein needed during the final step in the assembly of 30S ribosomal subunit, possibly for assembly of the head region. Essential for efficient processing of 16S rRNA. May be needed both before and after RbfA during the maturation of 16S rRNA. It has affinity for free ribosomal 30S subunits but not for 70S ribosomes.</text>
</comment>
<feature type="domain" description="RimM N-terminal" evidence="6">
    <location>
        <begin position="8"/>
        <end position="89"/>
    </location>
</feature>
<dbReference type="Gene3D" id="2.30.30.240">
    <property type="entry name" value="PRC-barrel domain"/>
    <property type="match status" value="1"/>
</dbReference>
<keyword evidence="2 5" id="KW-0690">Ribosome biogenesis</keyword>
<dbReference type="GO" id="GO:0006364">
    <property type="term" value="P:rRNA processing"/>
    <property type="evidence" value="ECO:0007669"/>
    <property type="project" value="UniProtKB-UniRule"/>
</dbReference>
<proteinExistence type="inferred from homology"/>
<keyword evidence="3 5" id="KW-0698">rRNA processing</keyword>
<dbReference type="NCBIfam" id="TIGR02273">
    <property type="entry name" value="16S_RimM"/>
    <property type="match status" value="1"/>
</dbReference>
<dbReference type="InterPro" id="IPR011961">
    <property type="entry name" value="RimM"/>
</dbReference>
<dbReference type="GO" id="GO:0042274">
    <property type="term" value="P:ribosomal small subunit biogenesis"/>
    <property type="evidence" value="ECO:0007669"/>
    <property type="project" value="UniProtKB-UniRule"/>
</dbReference>
<organism evidence="8 9">
    <name type="scientific">Desulfuromusa kysingii</name>
    <dbReference type="NCBI Taxonomy" id="37625"/>
    <lineage>
        <taxon>Bacteria</taxon>
        <taxon>Pseudomonadati</taxon>
        <taxon>Thermodesulfobacteriota</taxon>
        <taxon>Desulfuromonadia</taxon>
        <taxon>Desulfuromonadales</taxon>
        <taxon>Geopsychrobacteraceae</taxon>
        <taxon>Desulfuromusa</taxon>
    </lineage>
</organism>
<name>A0A1H3ZJK0_9BACT</name>
<dbReference type="GO" id="GO:0043022">
    <property type="term" value="F:ribosome binding"/>
    <property type="evidence" value="ECO:0007669"/>
    <property type="project" value="InterPro"/>
</dbReference>
<reference evidence="8 9" key="1">
    <citation type="submission" date="2016-10" db="EMBL/GenBank/DDBJ databases">
        <authorList>
            <person name="de Groot N.N."/>
        </authorList>
    </citation>
    <scope>NUCLEOTIDE SEQUENCE [LARGE SCALE GENOMIC DNA]</scope>
    <source>
        <strain evidence="8 9">DSM 7343</strain>
    </source>
</reference>
<evidence type="ECO:0000259" key="6">
    <source>
        <dbReference type="Pfam" id="PF01782"/>
    </source>
</evidence>
<dbReference type="Pfam" id="PF01782">
    <property type="entry name" value="RimM"/>
    <property type="match status" value="1"/>
</dbReference>
<dbReference type="HAMAP" id="MF_00014">
    <property type="entry name" value="Ribosome_mat_RimM"/>
    <property type="match status" value="1"/>
</dbReference>
<evidence type="ECO:0000259" key="7">
    <source>
        <dbReference type="Pfam" id="PF24986"/>
    </source>
</evidence>
<evidence type="ECO:0000313" key="9">
    <source>
        <dbReference type="Proteomes" id="UP000199409"/>
    </source>
</evidence>
<evidence type="ECO:0000256" key="5">
    <source>
        <dbReference type="HAMAP-Rule" id="MF_00014"/>
    </source>
</evidence>
<accession>A0A1H3ZJK0</accession>